<accession>A0A5B6WUX2</accession>
<organism evidence="2 3">
    <name type="scientific">Gossypium australe</name>
    <dbReference type="NCBI Taxonomy" id="47621"/>
    <lineage>
        <taxon>Eukaryota</taxon>
        <taxon>Viridiplantae</taxon>
        <taxon>Streptophyta</taxon>
        <taxon>Embryophyta</taxon>
        <taxon>Tracheophyta</taxon>
        <taxon>Spermatophyta</taxon>
        <taxon>Magnoliopsida</taxon>
        <taxon>eudicotyledons</taxon>
        <taxon>Gunneridae</taxon>
        <taxon>Pentapetalae</taxon>
        <taxon>rosids</taxon>
        <taxon>malvids</taxon>
        <taxon>Malvales</taxon>
        <taxon>Malvaceae</taxon>
        <taxon>Malvoideae</taxon>
        <taxon>Gossypium</taxon>
    </lineage>
</organism>
<dbReference type="AlphaFoldDB" id="A0A5B6WUX2"/>
<dbReference type="Proteomes" id="UP000325315">
    <property type="component" value="Unassembled WGS sequence"/>
</dbReference>
<dbReference type="PANTHER" id="PTHR34222:SF98">
    <property type="match status" value="1"/>
</dbReference>
<evidence type="ECO:0000256" key="1">
    <source>
        <dbReference type="SAM" id="MobiDB-lite"/>
    </source>
</evidence>
<gene>
    <name evidence="2" type="ORF">EPI10_007223</name>
</gene>
<comment type="caution">
    <text evidence="2">The sequence shown here is derived from an EMBL/GenBank/DDBJ whole genome shotgun (WGS) entry which is preliminary data.</text>
</comment>
<sequence>MGCGRNLIIIKIFRRLAPMIPKNFRIWWKRILGKTSFPSLHEVYSYVQQKESRRVVTPYNPPLEKVSLIANQDGSSGGKSNKDHLTCDYCGKPQHTKDLCWKLHGRPTRGCGGKRGGNSQPQAHLSDSMTTVD</sequence>
<dbReference type="PANTHER" id="PTHR34222">
    <property type="entry name" value="GAG_PRE-INTEGRS DOMAIN-CONTAINING PROTEIN"/>
    <property type="match status" value="1"/>
</dbReference>
<keyword evidence="3" id="KW-1185">Reference proteome</keyword>
<feature type="region of interest" description="Disordered" evidence="1">
    <location>
        <begin position="110"/>
        <end position="133"/>
    </location>
</feature>
<reference evidence="3" key="1">
    <citation type="journal article" date="2019" name="Plant Biotechnol. J.">
        <title>Genome sequencing of the Australian wild diploid species Gossypium australe highlights disease resistance and delayed gland morphogenesis.</title>
        <authorList>
            <person name="Cai Y."/>
            <person name="Cai X."/>
            <person name="Wang Q."/>
            <person name="Wang P."/>
            <person name="Zhang Y."/>
            <person name="Cai C."/>
            <person name="Xu Y."/>
            <person name="Wang K."/>
            <person name="Zhou Z."/>
            <person name="Wang C."/>
            <person name="Geng S."/>
            <person name="Li B."/>
            <person name="Dong Q."/>
            <person name="Hou Y."/>
            <person name="Wang H."/>
            <person name="Ai P."/>
            <person name="Liu Z."/>
            <person name="Yi F."/>
            <person name="Sun M."/>
            <person name="An G."/>
            <person name="Cheng J."/>
            <person name="Zhang Y."/>
            <person name="Shi Q."/>
            <person name="Xie Y."/>
            <person name="Shi X."/>
            <person name="Chang Y."/>
            <person name="Huang F."/>
            <person name="Chen Y."/>
            <person name="Hong S."/>
            <person name="Mi L."/>
            <person name="Sun Q."/>
            <person name="Zhang L."/>
            <person name="Zhou B."/>
            <person name="Peng R."/>
            <person name="Zhang X."/>
            <person name="Liu F."/>
        </authorList>
    </citation>
    <scope>NUCLEOTIDE SEQUENCE [LARGE SCALE GENOMIC DNA]</scope>
    <source>
        <strain evidence="3">cv. PA1801</strain>
    </source>
</reference>
<proteinExistence type="predicted"/>
<dbReference type="OrthoDB" id="1738167at2759"/>
<protein>
    <submittedName>
        <fullName evidence="2">Ankyrin repeat domain-containing protein 2b</fullName>
    </submittedName>
</protein>
<evidence type="ECO:0000313" key="3">
    <source>
        <dbReference type="Proteomes" id="UP000325315"/>
    </source>
</evidence>
<feature type="compositionally biased region" description="Polar residues" evidence="1">
    <location>
        <begin position="117"/>
        <end position="133"/>
    </location>
</feature>
<evidence type="ECO:0000313" key="2">
    <source>
        <dbReference type="EMBL" id="KAA3485208.1"/>
    </source>
</evidence>
<dbReference type="EMBL" id="SMMG02000002">
    <property type="protein sequence ID" value="KAA3485208.1"/>
    <property type="molecule type" value="Genomic_DNA"/>
</dbReference>
<name>A0A5B6WUX2_9ROSI</name>